<evidence type="ECO:0000256" key="10">
    <source>
        <dbReference type="SAM" id="Phobius"/>
    </source>
</evidence>
<dbReference type="Proteomes" id="UP001556709">
    <property type="component" value="Unassembled WGS sequence"/>
</dbReference>
<feature type="transmembrane region" description="Helical" evidence="10">
    <location>
        <begin position="16"/>
        <end position="35"/>
    </location>
</feature>
<dbReference type="InterPro" id="IPR003010">
    <property type="entry name" value="C-N_Hydrolase"/>
</dbReference>
<comment type="caution">
    <text evidence="12">The sequence shown here is derived from an EMBL/GenBank/DDBJ whole genome shotgun (WGS) entry which is preliminary data.</text>
</comment>
<dbReference type="Gene3D" id="3.60.110.10">
    <property type="entry name" value="Carbon-nitrogen hydrolase"/>
    <property type="match status" value="1"/>
</dbReference>
<dbReference type="InterPro" id="IPR036526">
    <property type="entry name" value="C-N_Hydrolase_sf"/>
</dbReference>
<feature type="region of interest" description="Disordered" evidence="9">
    <location>
        <begin position="254"/>
        <end position="274"/>
    </location>
</feature>
<keyword evidence="13" id="KW-1185">Reference proteome</keyword>
<evidence type="ECO:0000256" key="7">
    <source>
        <dbReference type="ARBA" id="ARBA00023136"/>
    </source>
</evidence>
<dbReference type="InterPro" id="IPR004563">
    <property type="entry name" value="Apolipo_AcylTrfase"/>
</dbReference>
<evidence type="ECO:0000256" key="2">
    <source>
        <dbReference type="ARBA" id="ARBA00010065"/>
    </source>
</evidence>
<keyword evidence="3" id="KW-1003">Cell membrane</keyword>
<feature type="transmembrane region" description="Helical" evidence="10">
    <location>
        <begin position="42"/>
        <end position="60"/>
    </location>
</feature>
<gene>
    <name evidence="12" type="ORF">V6X73_06290</name>
</gene>
<keyword evidence="5 10" id="KW-0812">Transmembrane</keyword>
<dbReference type="PANTHER" id="PTHR38686">
    <property type="entry name" value="APOLIPOPROTEIN N-ACYLTRANSFERASE"/>
    <property type="match status" value="1"/>
</dbReference>
<evidence type="ECO:0000256" key="9">
    <source>
        <dbReference type="SAM" id="MobiDB-lite"/>
    </source>
</evidence>
<feature type="transmembrane region" description="Helical" evidence="10">
    <location>
        <begin position="139"/>
        <end position="163"/>
    </location>
</feature>
<evidence type="ECO:0000259" key="11">
    <source>
        <dbReference type="PROSITE" id="PS50263"/>
    </source>
</evidence>
<evidence type="ECO:0000313" key="13">
    <source>
        <dbReference type="Proteomes" id="UP001556709"/>
    </source>
</evidence>
<dbReference type="PROSITE" id="PS50263">
    <property type="entry name" value="CN_HYDROLASE"/>
    <property type="match status" value="1"/>
</dbReference>
<organism evidence="12 13">
    <name type="scientific">Spiribacter pallidus</name>
    <dbReference type="NCBI Taxonomy" id="1987936"/>
    <lineage>
        <taxon>Bacteria</taxon>
        <taxon>Pseudomonadati</taxon>
        <taxon>Pseudomonadota</taxon>
        <taxon>Gammaproteobacteria</taxon>
        <taxon>Chromatiales</taxon>
        <taxon>Ectothiorhodospiraceae</taxon>
        <taxon>Spiribacter</taxon>
    </lineage>
</organism>
<reference evidence="12 13" key="1">
    <citation type="submission" date="2024-02" db="EMBL/GenBank/DDBJ databases">
        <title>New especies of Spiribacter isolated from saline water.</title>
        <authorList>
            <person name="Leon M.J."/>
            <person name="De La Haba R."/>
            <person name="Sanchez-Porro C."/>
            <person name="Ventosa A."/>
        </authorList>
    </citation>
    <scope>NUCLEOTIDE SEQUENCE [LARGE SCALE GENOMIC DNA]</scope>
    <source>
        <strain evidence="13">ag22IC6-390</strain>
    </source>
</reference>
<keyword evidence="4" id="KW-0808">Transferase</keyword>
<evidence type="ECO:0000256" key="4">
    <source>
        <dbReference type="ARBA" id="ARBA00022679"/>
    </source>
</evidence>
<keyword evidence="8" id="KW-0012">Acyltransferase</keyword>
<comment type="subcellular location">
    <subcellularLocation>
        <location evidence="1">Cell membrane</location>
        <topology evidence="1">Multi-pass membrane protein</topology>
    </subcellularLocation>
</comment>
<dbReference type="SUPFAM" id="SSF56317">
    <property type="entry name" value="Carbon-nitrogen hydrolase"/>
    <property type="match status" value="1"/>
</dbReference>
<comment type="similarity">
    <text evidence="2">Belongs to the CN hydrolase family. Apolipoprotein N-acyltransferase subfamily.</text>
</comment>
<dbReference type="RefSeq" id="WP_367958420.1">
    <property type="nucleotide sequence ID" value="NZ_JBAKFK010000002.1"/>
</dbReference>
<protein>
    <recommendedName>
        <fullName evidence="11">CN hydrolase domain-containing protein</fullName>
    </recommendedName>
</protein>
<feature type="domain" description="CN hydrolase" evidence="11">
    <location>
        <begin position="210"/>
        <end position="435"/>
    </location>
</feature>
<feature type="transmembrane region" description="Helical" evidence="10">
    <location>
        <begin position="98"/>
        <end position="119"/>
    </location>
</feature>
<evidence type="ECO:0000256" key="8">
    <source>
        <dbReference type="ARBA" id="ARBA00023315"/>
    </source>
</evidence>
<accession>A0ABV3TDZ6</accession>
<proteinExistence type="inferred from homology"/>
<evidence type="ECO:0000256" key="6">
    <source>
        <dbReference type="ARBA" id="ARBA00022989"/>
    </source>
</evidence>
<evidence type="ECO:0000313" key="12">
    <source>
        <dbReference type="EMBL" id="MEX0469330.1"/>
    </source>
</evidence>
<dbReference type="PANTHER" id="PTHR38686:SF1">
    <property type="entry name" value="APOLIPOPROTEIN N-ACYLTRANSFERASE"/>
    <property type="match status" value="1"/>
</dbReference>
<keyword evidence="6 10" id="KW-1133">Transmembrane helix</keyword>
<evidence type="ECO:0000256" key="1">
    <source>
        <dbReference type="ARBA" id="ARBA00004651"/>
    </source>
</evidence>
<dbReference type="EMBL" id="JBAKFM010000002">
    <property type="protein sequence ID" value="MEX0469330.1"/>
    <property type="molecule type" value="Genomic_DNA"/>
</dbReference>
<feature type="transmembrane region" description="Helical" evidence="10">
    <location>
        <begin position="66"/>
        <end position="86"/>
    </location>
</feature>
<sequence length="635" mass="67027">MGLLAGLLGWASLPPIGLDGLGLVWLVPWFIALRFPIKQRCLHTALAAGLPALHVILGIVEAYPAMAFVALALALGPMMAGALIGLASHRFWGVRCGLIIVTVALAMGGLRYLGLPVSVAAVTGLPGPSGIRQPLAEVLAGGGVITLDVALIGAQAAMAAALCRSGAHSDRLQRLARWSSASGLLLAIIVLTTTNTGESAEPTAKRVAVIETALPPHQKARLIADNQLETVVARHRRLRQQALQADPDWIVWPEGSTPGLGSPPPRPDPARPVSGPPAEIRHVYRYQRPGQLSSTAVLRTVRGQPIAQIDKRRPLPIAESSIADPRQSSAATMLGATPVTVLICSDIFHTPSLFDVARSDTAVIINPTSIGYLGGRWLPLLHQRAVQIQAAALGRPVVVPTNGSAAFWVSATGALNRLGAGTGAQPHIATLPVPRQTHAPHPLLGVGIWVAFVSLPAATAGTVSHRLPAPRWRPGCRPTVTIGVLALIAFRLVIEHQPSSTPSKTPDGGTASLSYEAITAPEQPDSAVVAALARSFAIPITVADIPADRDHAWRWLCQQIHMGLDPSPVPLIEPPALGFVTANERPLVIRWSQGGRPIAFDPVAGVFQILERPPPDTLWLREMPPHRACSGSAEW</sequence>
<keyword evidence="7 10" id="KW-0472">Membrane</keyword>
<name>A0ABV3TDZ6_9GAMM</name>
<feature type="transmembrane region" description="Helical" evidence="10">
    <location>
        <begin position="175"/>
        <end position="193"/>
    </location>
</feature>
<evidence type="ECO:0000256" key="3">
    <source>
        <dbReference type="ARBA" id="ARBA00022475"/>
    </source>
</evidence>
<evidence type="ECO:0000256" key="5">
    <source>
        <dbReference type="ARBA" id="ARBA00022692"/>
    </source>
</evidence>